<proteinExistence type="predicted"/>
<dbReference type="SUPFAM" id="SSF82549">
    <property type="entry name" value="DAK1/DegV-like"/>
    <property type="match status" value="1"/>
</dbReference>
<evidence type="ECO:0000313" key="4">
    <source>
        <dbReference type="Proteomes" id="UP000571018"/>
    </source>
</evidence>
<reference evidence="3 4" key="1">
    <citation type="submission" date="2020-06" db="EMBL/GenBank/DDBJ databases">
        <title>Reclassification of Facklamia ignava, Facklamia soureckii and Facklami tabacinasalis as Falseniella iganva gen. nov., comb. nov., Hutsoniella ignava gen. nov., comb. nov., and Ruoffia tabacinasalis gen. nov., comb. nov and description of Ruoffia haltotolerans sp. nov., isolated from hypersaline Inland Sea of Qatar.</title>
        <authorList>
            <person name="Fotedar R."/>
            <person name="Sankaranarayanan K."/>
            <person name="Lawson P."/>
            <person name="Caldwell M."/>
            <person name="Zeyara A."/>
            <person name="Al Malki A."/>
            <person name="Ali M."/>
        </authorList>
    </citation>
    <scope>NUCLEOTIDE SEQUENCE [LARGE SCALE GENOMIC DNA]</scope>
    <source>
        <strain evidence="3 4">INB8</strain>
    </source>
</reference>
<gene>
    <name evidence="3" type="ORF">HW423_09815</name>
</gene>
<dbReference type="Gene3D" id="3.30.1180.10">
    <property type="match status" value="1"/>
</dbReference>
<dbReference type="PROSITE" id="PS51482">
    <property type="entry name" value="DEGV"/>
    <property type="match status" value="1"/>
</dbReference>
<organism evidence="3 4">
    <name type="scientific">Ruoffia halotolerans</name>
    <dbReference type="NCBI Taxonomy" id="2748684"/>
    <lineage>
        <taxon>Bacteria</taxon>
        <taxon>Bacillati</taxon>
        <taxon>Bacillota</taxon>
        <taxon>Bacilli</taxon>
        <taxon>Lactobacillales</taxon>
        <taxon>Aerococcaceae</taxon>
        <taxon>Ruoffia</taxon>
    </lineage>
</organism>
<sequence>MMEAMVLNLVELIQRQFEPNDIVTRIKHLLEQSAFYFTTAKLDNLVKGGRVNPLSGLLSNALEIIPIITMSAESDGEVSVPDEIRTKKRAQDRLFEIADAHIQQYPKYAYVAVGHTGGEANALVMRNRI</sequence>
<name>A0A839A8N9_9LACT</name>
<dbReference type="InterPro" id="IPR003797">
    <property type="entry name" value="DegV"/>
</dbReference>
<dbReference type="AlphaFoldDB" id="A0A839A8N9"/>
<evidence type="ECO:0000256" key="2">
    <source>
        <dbReference type="ARBA" id="ARBA00023121"/>
    </source>
</evidence>
<protein>
    <submittedName>
        <fullName evidence="3">DegV family protein</fullName>
    </submittedName>
</protein>
<comment type="caution">
    <text evidence="3">The sequence shown here is derived from an EMBL/GenBank/DDBJ whole genome shotgun (WGS) entry which is preliminary data.</text>
</comment>
<dbReference type="GO" id="GO:0008289">
    <property type="term" value="F:lipid binding"/>
    <property type="evidence" value="ECO:0007669"/>
    <property type="project" value="UniProtKB-KW"/>
</dbReference>
<dbReference type="InterPro" id="IPR050270">
    <property type="entry name" value="DegV_domain_contain"/>
</dbReference>
<dbReference type="InterPro" id="IPR043168">
    <property type="entry name" value="DegV_C"/>
</dbReference>
<comment type="function">
    <text evidence="1">May bind long-chain fatty acids, such as palmitate, and may play a role in lipid transport or fatty acid metabolism.</text>
</comment>
<dbReference type="Proteomes" id="UP000571018">
    <property type="component" value="Unassembled WGS sequence"/>
</dbReference>
<dbReference type="PANTHER" id="PTHR33434">
    <property type="entry name" value="DEGV DOMAIN-CONTAINING PROTEIN DR_1986-RELATED"/>
    <property type="match status" value="1"/>
</dbReference>
<evidence type="ECO:0000256" key="1">
    <source>
        <dbReference type="ARBA" id="ARBA00003238"/>
    </source>
</evidence>
<evidence type="ECO:0000313" key="3">
    <source>
        <dbReference type="EMBL" id="MBA5730078.1"/>
    </source>
</evidence>
<dbReference type="PANTHER" id="PTHR33434:SF2">
    <property type="entry name" value="FATTY ACID-BINDING PROTEIN TM_1468"/>
    <property type="match status" value="1"/>
</dbReference>
<accession>A0A839A8N9</accession>
<keyword evidence="4" id="KW-1185">Reference proteome</keyword>
<dbReference type="EMBL" id="JACAOA010000036">
    <property type="protein sequence ID" value="MBA5730078.1"/>
    <property type="molecule type" value="Genomic_DNA"/>
</dbReference>
<keyword evidence="2" id="KW-0446">Lipid-binding</keyword>
<dbReference type="Pfam" id="PF02645">
    <property type="entry name" value="DegV"/>
    <property type="match status" value="1"/>
</dbReference>